<accession>A0A8H4SYT7</accession>
<evidence type="ECO:0000313" key="3">
    <source>
        <dbReference type="Proteomes" id="UP000604273"/>
    </source>
</evidence>
<dbReference type="AlphaFoldDB" id="A0A8H4SYT7"/>
<name>A0A8H4SYT7_9HYPO</name>
<dbReference type="Proteomes" id="UP000604273">
    <property type="component" value="Unassembled WGS sequence"/>
</dbReference>
<reference evidence="2" key="1">
    <citation type="journal article" date="2020" name="BMC Genomics">
        <title>Correction to: Identification and distribution of gene clusters required for synthesis of sphingolipid metabolism inhibitors in diverse species of the filamentous fungus Fusarium.</title>
        <authorList>
            <person name="Kim H.S."/>
            <person name="Lohmar J.M."/>
            <person name="Busman M."/>
            <person name="Brown D.W."/>
            <person name="Naumann T.A."/>
            <person name="Divon H.H."/>
            <person name="Lysoe E."/>
            <person name="Uhlig S."/>
            <person name="Proctor R.H."/>
        </authorList>
    </citation>
    <scope>NUCLEOTIDE SEQUENCE</scope>
    <source>
        <strain evidence="2">NRRL 45417</strain>
    </source>
</reference>
<feature type="chain" id="PRO_5034416579" description="Ecp2 effector protein domain-containing protein" evidence="1">
    <location>
        <begin position="17"/>
        <end position="179"/>
    </location>
</feature>
<dbReference type="OrthoDB" id="4891219at2759"/>
<keyword evidence="1" id="KW-0732">Signal</keyword>
<protein>
    <recommendedName>
        <fullName evidence="4">Ecp2 effector protein domain-containing protein</fullName>
    </recommendedName>
</protein>
<evidence type="ECO:0000313" key="2">
    <source>
        <dbReference type="EMBL" id="KAF4948087.1"/>
    </source>
</evidence>
<organism evidence="2 3">
    <name type="scientific">Fusarium gaditjirri</name>
    <dbReference type="NCBI Taxonomy" id="282569"/>
    <lineage>
        <taxon>Eukaryota</taxon>
        <taxon>Fungi</taxon>
        <taxon>Dikarya</taxon>
        <taxon>Ascomycota</taxon>
        <taxon>Pezizomycotina</taxon>
        <taxon>Sordariomycetes</taxon>
        <taxon>Hypocreomycetidae</taxon>
        <taxon>Hypocreales</taxon>
        <taxon>Nectriaceae</taxon>
        <taxon>Fusarium</taxon>
        <taxon>Fusarium nisikadoi species complex</taxon>
    </lineage>
</organism>
<keyword evidence="3" id="KW-1185">Reference proteome</keyword>
<gene>
    <name evidence="2" type="ORF">FGADI_9874</name>
</gene>
<proteinExistence type="predicted"/>
<comment type="caution">
    <text evidence="2">The sequence shown here is derived from an EMBL/GenBank/DDBJ whole genome shotgun (WGS) entry which is preliminary data.</text>
</comment>
<sequence length="179" mass="19388">MFIKTVALLLASLSHGKEIPKRSQDESSPIIEQFSWSSFLHKTGLDPLQYLKPPSDDTPETLACTTARPPISNIRTSLTMTKEPGPDRLACPVAIAAWSNLADAGQYIYIASDQCLSVTEGTCRTVVCAPTEDLTIISDEITGRMWNPVSTKCVFGGVGGIWQDEGSGFVIEMGYASQE</sequence>
<reference evidence="2" key="2">
    <citation type="submission" date="2020-05" db="EMBL/GenBank/DDBJ databases">
        <authorList>
            <person name="Kim H.-S."/>
            <person name="Proctor R.H."/>
            <person name="Brown D.W."/>
        </authorList>
    </citation>
    <scope>NUCLEOTIDE SEQUENCE</scope>
    <source>
        <strain evidence="2">NRRL 45417</strain>
    </source>
</reference>
<feature type="signal peptide" evidence="1">
    <location>
        <begin position="1"/>
        <end position="16"/>
    </location>
</feature>
<dbReference type="EMBL" id="JABFAI010000269">
    <property type="protein sequence ID" value="KAF4948087.1"/>
    <property type="molecule type" value="Genomic_DNA"/>
</dbReference>
<evidence type="ECO:0008006" key="4">
    <source>
        <dbReference type="Google" id="ProtNLM"/>
    </source>
</evidence>
<evidence type="ECO:0000256" key="1">
    <source>
        <dbReference type="SAM" id="SignalP"/>
    </source>
</evidence>